<proteinExistence type="predicted"/>
<reference evidence="1 2" key="1">
    <citation type="submission" date="2024-05" db="EMBL/GenBank/DDBJ databases">
        <title>Haplotype-resolved chromosome-level genome assembly of Huyou (Citrus changshanensis).</title>
        <authorList>
            <person name="Miao C."/>
            <person name="Chen W."/>
            <person name="Wu Y."/>
            <person name="Wang L."/>
            <person name="Zhao S."/>
            <person name="Grierson D."/>
            <person name="Xu C."/>
            <person name="Chen K."/>
        </authorList>
    </citation>
    <scope>NUCLEOTIDE SEQUENCE [LARGE SCALE GENOMIC DNA]</scope>
    <source>
        <strain evidence="1">01-14</strain>
        <tissue evidence="1">Leaf</tissue>
    </source>
</reference>
<evidence type="ECO:0008006" key="3">
    <source>
        <dbReference type="Google" id="ProtNLM"/>
    </source>
</evidence>
<dbReference type="EMBL" id="JBCGBO010000003">
    <property type="protein sequence ID" value="KAK9215188.1"/>
    <property type="molecule type" value="Genomic_DNA"/>
</dbReference>
<accession>A0AAP0QQ79</accession>
<evidence type="ECO:0000313" key="1">
    <source>
        <dbReference type="EMBL" id="KAK9215188.1"/>
    </source>
</evidence>
<dbReference type="PANTHER" id="PTHR34574:SF3">
    <property type="entry name" value="CALCIUM-BINDING EF HAND FAMILY PROTEIN"/>
    <property type="match status" value="1"/>
</dbReference>
<name>A0AAP0QQ79_9ROSI</name>
<comment type="caution">
    <text evidence="1">The sequence shown here is derived from an EMBL/GenBank/DDBJ whole genome shotgun (WGS) entry which is preliminary data.</text>
</comment>
<keyword evidence="2" id="KW-1185">Reference proteome</keyword>
<protein>
    <recommendedName>
        <fullName evidence="3">EF-hand domain-containing protein</fullName>
    </recommendedName>
</protein>
<dbReference type="Proteomes" id="UP001428341">
    <property type="component" value="Unassembled WGS sequence"/>
</dbReference>
<sequence>MSAGGLTVVDGTQLRSLSHPLALPISDGSTVTGAQLLDFAENEASSSLFGLSLPQNLKSTALKHIAGSDNDVTFRIKDFDRDHASRLASDYITAIADELKDDPLVVSVLDGNTLKLFLEDEDDFAMLAENLFTDLDTEDKGKVCKGEISNALGHMGVELGVPPFSDQVHMCIGILYASTSLCIDILYRYMSNLIKCSCYNKSPAKKWVLSSMFACKVPGDVREILDQVKLPLGLLEFPQLNDILKKHGAEGEEELGQAQFAELLQQVLQDIADALAEKHIIIIQNIKIINGSKLRMLLADEKQLNGVIEKMLKEKKNLEGDRMSTTIIRGFLEKNWKDIGLPPSEANEAVVLLYDAVFADTDNSKNVVETEDEFREHVKDILEKFAEQLDANPVYHDFEN</sequence>
<gene>
    <name evidence="1" type="ORF">WN944_007191</name>
</gene>
<dbReference type="PANTHER" id="PTHR34574">
    <property type="entry name" value="CALCIUM-BINDING EF-HAND FAMILY PROTEIN-RELATED"/>
    <property type="match status" value="1"/>
</dbReference>
<organism evidence="1 2">
    <name type="scientific">Citrus x changshan-huyou</name>
    <dbReference type="NCBI Taxonomy" id="2935761"/>
    <lineage>
        <taxon>Eukaryota</taxon>
        <taxon>Viridiplantae</taxon>
        <taxon>Streptophyta</taxon>
        <taxon>Embryophyta</taxon>
        <taxon>Tracheophyta</taxon>
        <taxon>Spermatophyta</taxon>
        <taxon>Magnoliopsida</taxon>
        <taxon>eudicotyledons</taxon>
        <taxon>Gunneridae</taxon>
        <taxon>Pentapetalae</taxon>
        <taxon>rosids</taxon>
        <taxon>malvids</taxon>
        <taxon>Sapindales</taxon>
        <taxon>Rutaceae</taxon>
        <taxon>Aurantioideae</taxon>
        <taxon>Citrus</taxon>
    </lineage>
</organism>
<dbReference type="AlphaFoldDB" id="A0AAP0QQ79"/>
<evidence type="ECO:0000313" key="2">
    <source>
        <dbReference type="Proteomes" id="UP001428341"/>
    </source>
</evidence>